<dbReference type="EMBL" id="JBEDUW010000002">
    <property type="protein sequence ID" value="KAK9944169.1"/>
    <property type="molecule type" value="Genomic_DNA"/>
</dbReference>
<sequence length="68" mass="7661">MMKTVESEAAVSTRGAGLGRSSQRRRRVPPVRGAIKRKIFALILKRLKLASQHVLHNCLLINCRCNYS</sequence>
<evidence type="ECO:0000313" key="2">
    <source>
        <dbReference type="EMBL" id="KAK9944169.1"/>
    </source>
</evidence>
<protein>
    <submittedName>
        <fullName evidence="2">Uncharacterized protein</fullName>
    </submittedName>
</protein>
<accession>A0AAW1Y5C7</accession>
<proteinExistence type="predicted"/>
<dbReference type="AlphaFoldDB" id="A0AAW1Y5C7"/>
<evidence type="ECO:0000313" key="3">
    <source>
        <dbReference type="Proteomes" id="UP001457282"/>
    </source>
</evidence>
<reference evidence="2 3" key="1">
    <citation type="journal article" date="2023" name="G3 (Bethesda)">
        <title>A chromosome-length genome assembly and annotation of blackberry (Rubus argutus, cv. 'Hillquist').</title>
        <authorList>
            <person name="Bruna T."/>
            <person name="Aryal R."/>
            <person name="Dudchenko O."/>
            <person name="Sargent D.J."/>
            <person name="Mead D."/>
            <person name="Buti M."/>
            <person name="Cavallini A."/>
            <person name="Hytonen T."/>
            <person name="Andres J."/>
            <person name="Pham M."/>
            <person name="Weisz D."/>
            <person name="Mascagni F."/>
            <person name="Usai G."/>
            <person name="Natali L."/>
            <person name="Bassil N."/>
            <person name="Fernandez G.E."/>
            <person name="Lomsadze A."/>
            <person name="Armour M."/>
            <person name="Olukolu B."/>
            <person name="Poorten T."/>
            <person name="Britton C."/>
            <person name="Davik J."/>
            <person name="Ashrafi H."/>
            <person name="Aiden E.L."/>
            <person name="Borodovsky M."/>
            <person name="Worthington M."/>
        </authorList>
    </citation>
    <scope>NUCLEOTIDE SEQUENCE [LARGE SCALE GENOMIC DNA]</scope>
    <source>
        <strain evidence="2">PI 553951</strain>
    </source>
</reference>
<organism evidence="2 3">
    <name type="scientific">Rubus argutus</name>
    <name type="common">Southern blackberry</name>
    <dbReference type="NCBI Taxonomy" id="59490"/>
    <lineage>
        <taxon>Eukaryota</taxon>
        <taxon>Viridiplantae</taxon>
        <taxon>Streptophyta</taxon>
        <taxon>Embryophyta</taxon>
        <taxon>Tracheophyta</taxon>
        <taxon>Spermatophyta</taxon>
        <taxon>Magnoliopsida</taxon>
        <taxon>eudicotyledons</taxon>
        <taxon>Gunneridae</taxon>
        <taxon>Pentapetalae</taxon>
        <taxon>rosids</taxon>
        <taxon>fabids</taxon>
        <taxon>Rosales</taxon>
        <taxon>Rosaceae</taxon>
        <taxon>Rosoideae</taxon>
        <taxon>Rosoideae incertae sedis</taxon>
        <taxon>Rubus</taxon>
    </lineage>
</organism>
<feature type="region of interest" description="Disordered" evidence="1">
    <location>
        <begin position="1"/>
        <end position="29"/>
    </location>
</feature>
<keyword evidence="3" id="KW-1185">Reference proteome</keyword>
<dbReference type="Proteomes" id="UP001457282">
    <property type="component" value="Unassembled WGS sequence"/>
</dbReference>
<gene>
    <name evidence="2" type="ORF">M0R45_009747</name>
</gene>
<evidence type="ECO:0000256" key="1">
    <source>
        <dbReference type="SAM" id="MobiDB-lite"/>
    </source>
</evidence>
<name>A0AAW1Y5C7_RUBAR</name>
<comment type="caution">
    <text evidence="2">The sequence shown here is derived from an EMBL/GenBank/DDBJ whole genome shotgun (WGS) entry which is preliminary data.</text>
</comment>